<dbReference type="Gene3D" id="1.10.150.130">
    <property type="match status" value="1"/>
</dbReference>
<dbReference type="InterPro" id="IPR010998">
    <property type="entry name" value="Integrase_recombinase_N"/>
</dbReference>
<dbReference type="GO" id="GO:0003677">
    <property type="term" value="F:DNA binding"/>
    <property type="evidence" value="ECO:0007669"/>
    <property type="project" value="UniProtKB-KW"/>
</dbReference>
<evidence type="ECO:0000259" key="2">
    <source>
        <dbReference type="Pfam" id="PF13495"/>
    </source>
</evidence>
<evidence type="ECO:0000256" key="1">
    <source>
        <dbReference type="ARBA" id="ARBA00023125"/>
    </source>
</evidence>
<accession>A0A1I4F3V4</accession>
<evidence type="ECO:0000313" key="3">
    <source>
        <dbReference type="EMBL" id="SFB51500.1"/>
    </source>
</evidence>
<feature type="domain" description="Integrase SAM-like N-terminal" evidence="2">
    <location>
        <begin position="17"/>
        <end position="55"/>
    </location>
</feature>
<dbReference type="InterPro" id="IPR004107">
    <property type="entry name" value="Integrase_SAM-like_N"/>
</dbReference>
<dbReference type="AlphaFoldDB" id="A0A1I4F3V4"/>
<name>A0A1I4F3V4_9GAMM</name>
<reference evidence="3 5" key="1">
    <citation type="submission" date="2016-10" db="EMBL/GenBank/DDBJ databases">
        <authorList>
            <person name="Varghese N."/>
            <person name="Submissions S."/>
        </authorList>
    </citation>
    <scope>NUCLEOTIDE SEQUENCE [LARGE SCALE GENOMIC DNA]</scope>
    <source>
        <strain evidence="3 5">DSM 282</strain>
    </source>
</reference>
<dbReference type="EMBL" id="FOKJ01000067">
    <property type="protein sequence ID" value="SFB51500.1"/>
    <property type="molecule type" value="Genomic_DNA"/>
</dbReference>
<dbReference type="Proteomes" id="UP000199579">
    <property type="component" value="Unassembled WGS sequence"/>
</dbReference>
<evidence type="ECO:0000313" key="4">
    <source>
        <dbReference type="EMBL" id="SFL11970.1"/>
    </source>
</evidence>
<reference evidence="4 6" key="2">
    <citation type="submission" date="2016-10" db="EMBL/GenBank/DDBJ databases">
        <authorList>
            <person name="de Groot N.N."/>
        </authorList>
    </citation>
    <scope>NUCLEOTIDE SEQUENCE [LARGE SCALE GENOMIC DNA]</scope>
    <source>
        <strain evidence="4 6">DSM 381</strain>
    </source>
</reference>
<gene>
    <name evidence="3" type="ORF">SAMN04244571_03424</name>
    <name evidence="4" type="ORF">SAMN04244574_03193</name>
</gene>
<keyword evidence="1" id="KW-0238">DNA-binding</keyword>
<dbReference type="GO" id="GO:0015074">
    <property type="term" value="P:DNA integration"/>
    <property type="evidence" value="ECO:0007669"/>
    <property type="project" value="InterPro"/>
</dbReference>
<organism evidence="4 6">
    <name type="scientific">Azotobacter beijerinckii</name>
    <dbReference type="NCBI Taxonomy" id="170623"/>
    <lineage>
        <taxon>Bacteria</taxon>
        <taxon>Pseudomonadati</taxon>
        <taxon>Pseudomonadota</taxon>
        <taxon>Gammaproteobacteria</taxon>
        <taxon>Pseudomonadales</taxon>
        <taxon>Pseudomonadaceae</taxon>
        <taxon>Azotobacter</taxon>
    </lineage>
</organism>
<dbReference type="EMBL" id="FOSX01000059">
    <property type="protein sequence ID" value="SFL11970.1"/>
    <property type="molecule type" value="Genomic_DNA"/>
</dbReference>
<dbReference type="RefSeq" id="WP_090941682.1">
    <property type="nucleotide sequence ID" value="NZ_FOKJ01000067.1"/>
</dbReference>
<proteinExistence type="predicted"/>
<dbReference type="Proteomes" id="UP000198861">
    <property type="component" value="Unassembled WGS sequence"/>
</dbReference>
<dbReference type="Pfam" id="PF13495">
    <property type="entry name" value="Phage_int_SAM_4"/>
    <property type="match status" value="1"/>
</dbReference>
<evidence type="ECO:0000313" key="6">
    <source>
        <dbReference type="Proteomes" id="UP000199579"/>
    </source>
</evidence>
<sequence length="61" mass="7525">MMTALGSYTPWTASPRLFDKIRDQIHIKRYSIRTAQVYCDWVKQFTRFHRYRHLVEKALHR</sequence>
<keyword evidence="5" id="KW-1185">Reference proteome</keyword>
<protein>
    <submittedName>
        <fullName evidence="4">Phage integrase, N-terminal SAM-like domain</fullName>
    </submittedName>
</protein>
<evidence type="ECO:0000313" key="5">
    <source>
        <dbReference type="Proteomes" id="UP000198861"/>
    </source>
</evidence>